<gene>
    <name evidence="2" type="ORF">WN944_023561</name>
</gene>
<feature type="compositionally biased region" description="Basic and acidic residues" evidence="1">
    <location>
        <begin position="90"/>
        <end position="105"/>
    </location>
</feature>
<dbReference type="EMBL" id="JBCGBO010000001">
    <property type="protein sequence ID" value="KAK9230589.1"/>
    <property type="molecule type" value="Genomic_DNA"/>
</dbReference>
<evidence type="ECO:0000313" key="3">
    <source>
        <dbReference type="Proteomes" id="UP001428341"/>
    </source>
</evidence>
<comment type="caution">
    <text evidence="2">The sequence shown here is derived from an EMBL/GenBank/DDBJ whole genome shotgun (WGS) entry which is preliminary data.</text>
</comment>
<organism evidence="2 3">
    <name type="scientific">Citrus x changshan-huyou</name>
    <dbReference type="NCBI Taxonomy" id="2935761"/>
    <lineage>
        <taxon>Eukaryota</taxon>
        <taxon>Viridiplantae</taxon>
        <taxon>Streptophyta</taxon>
        <taxon>Embryophyta</taxon>
        <taxon>Tracheophyta</taxon>
        <taxon>Spermatophyta</taxon>
        <taxon>Magnoliopsida</taxon>
        <taxon>eudicotyledons</taxon>
        <taxon>Gunneridae</taxon>
        <taxon>Pentapetalae</taxon>
        <taxon>rosids</taxon>
        <taxon>malvids</taxon>
        <taxon>Sapindales</taxon>
        <taxon>Rutaceae</taxon>
        <taxon>Aurantioideae</taxon>
        <taxon>Citrus</taxon>
    </lineage>
</organism>
<keyword evidence="3" id="KW-1185">Reference proteome</keyword>
<dbReference type="Proteomes" id="UP001428341">
    <property type="component" value="Unassembled WGS sequence"/>
</dbReference>
<name>A0AAP0N5Q8_9ROSI</name>
<evidence type="ECO:0000313" key="2">
    <source>
        <dbReference type="EMBL" id="KAK9230589.1"/>
    </source>
</evidence>
<dbReference type="AlphaFoldDB" id="A0AAP0N5Q8"/>
<protein>
    <submittedName>
        <fullName evidence="2">Uncharacterized protein</fullName>
    </submittedName>
</protein>
<reference evidence="2 3" key="1">
    <citation type="submission" date="2024-05" db="EMBL/GenBank/DDBJ databases">
        <title>Haplotype-resolved chromosome-level genome assembly of Huyou (Citrus changshanensis).</title>
        <authorList>
            <person name="Miao C."/>
            <person name="Chen W."/>
            <person name="Wu Y."/>
            <person name="Wang L."/>
            <person name="Zhao S."/>
            <person name="Grierson D."/>
            <person name="Xu C."/>
            <person name="Chen K."/>
        </authorList>
    </citation>
    <scope>NUCLEOTIDE SEQUENCE [LARGE SCALE GENOMIC DNA]</scope>
    <source>
        <strain evidence="2">01-14</strain>
        <tissue evidence="2">Leaf</tissue>
    </source>
</reference>
<proteinExistence type="predicted"/>
<evidence type="ECO:0000256" key="1">
    <source>
        <dbReference type="SAM" id="MobiDB-lite"/>
    </source>
</evidence>
<accession>A0AAP0N5Q8</accession>
<feature type="region of interest" description="Disordered" evidence="1">
    <location>
        <begin position="48"/>
        <end position="117"/>
    </location>
</feature>
<sequence>MSAATSSRSGKHADYERAIDQLEQQVTQIDEKICQLKTAIGSVLKHLREVIDSPPRTLTSPSTDRGKSSRDKKHPADGSPKMSTPGKNSENSKKRPREKGSNDRLPKKKPRGDTSEAIQKLAYAGGKPACQACAKI</sequence>